<evidence type="ECO:0000313" key="2">
    <source>
        <dbReference type="WBParaSite" id="TREG1_136850.1"/>
    </source>
</evidence>
<sequence length="113" mass="12844">ERELEAVYMILLSSQTTILMKSISLDILNTPAIQNCGSNVVQTKSFGQLFYRILISVNSCFCVLTCVNTADYLFHAHFVTLGWLNQSTKRIYVEKGIGKNLLSSHDWSVIYFE</sequence>
<organism evidence="1 2">
    <name type="scientific">Trichobilharzia regenti</name>
    <name type="common">Nasal bird schistosome</name>
    <dbReference type="NCBI Taxonomy" id="157069"/>
    <lineage>
        <taxon>Eukaryota</taxon>
        <taxon>Metazoa</taxon>
        <taxon>Spiralia</taxon>
        <taxon>Lophotrochozoa</taxon>
        <taxon>Platyhelminthes</taxon>
        <taxon>Trematoda</taxon>
        <taxon>Digenea</taxon>
        <taxon>Strigeidida</taxon>
        <taxon>Schistosomatoidea</taxon>
        <taxon>Schistosomatidae</taxon>
        <taxon>Trichobilharzia</taxon>
    </lineage>
</organism>
<dbReference type="AlphaFoldDB" id="A0AA85J2A8"/>
<evidence type="ECO:0000313" key="1">
    <source>
        <dbReference type="Proteomes" id="UP000050795"/>
    </source>
</evidence>
<dbReference type="WBParaSite" id="TREG1_136850.1">
    <property type="protein sequence ID" value="TREG1_136850.1"/>
    <property type="gene ID" value="TREG1_136850"/>
</dbReference>
<keyword evidence="1" id="KW-1185">Reference proteome</keyword>
<accession>A0AA85J2A8</accession>
<proteinExistence type="predicted"/>
<dbReference type="Proteomes" id="UP000050795">
    <property type="component" value="Unassembled WGS sequence"/>
</dbReference>
<reference evidence="1" key="1">
    <citation type="submission" date="2022-06" db="EMBL/GenBank/DDBJ databases">
        <authorList>
            <person name="Berger JAMES D."/>
            <person name="Berger JAMES D."/>
        </authorList>
    </citation>
    <scope>NUCLEOTIDE SEQUENCE [LARGE SCALE GENOMIC DNA]</scope>
</reference>
<reference evidence="2" key="2">
    <citation type="submission" date="2023-11" db="UniProtKB">
        <authorList>
            <consortium name="WormBaseParasite"/>
        </authorList>
    </citation>
    <scope>IDENTIFICATION</scope>
</reference>
<name>A0AA85J2A8_TRIRE</name>
<protein>
    <submittedName>
        <fullName evidence="2">Uncharacterized protein</fullName>
    </submittedName>
</protein>